<dbReference type="EMBL" id="LT841358">
    <property type="protein sequence ID" value="SMH70393.1"/>
    <property type="molecule type" value="Genomic_DNA"/>
</dbReference>
<name>A0A2H1FC99_9ARCH</name>
<evidence type="ECO:0000313" key="3">
    <source>
        <dbReference type="Proteomes" id="UP000230607"/>
    </source>
</evidence>
<proteinExistence type="predicted"/>
<keyword evidence="1" id="KW-0472">Membrane</keyword>
<feature type="transmembrane region" description="Helical" evidence="1">
    <location>
        <begin position="7"/>
        <end position="29"/>
    </location>
</feature>
<protein>
    <submittedName>
        <fullName evidence="2">Uncharacterized protein</fullName>
    </submittedName>
</protein>
<gene>
    <name evidence="2" type="ORF">NCS_10200</name>
</gene>
<accession>A0A2H1FC99</accession>
<dbReference type="Proteomes" id="UP000230607">
    <property type="component" value="Chromosome 1"/>
</dbReference>
<evidence type="ECO:0000313" key="2">
    <source>
        <dbReference type="EMBL" id="SMH70393.1"/>
    </source>
</evidence>
<organism evidence="2 3">
    <name type="scientific">Candidatus Nitrosotalea okcheonensis</name>
    <dbReference type="NCBI Taxonomy" id="1903276"/>
    <lineage>
        <taxon>Archaea</taxon>
        <taxon>Nitrososphaerota</taxon>
        <taxon>Nitrososphaeria</taxon>
        <taxon>Nitrosotaleales</taxon>
        <taxon>Nitrosotaleaceae</taxon>
        <taxon>Nitrosotalea</taxon>
    </lineage>
</organism>
<keyword evidence="3" id="KW-1185">Reference proteome</keyword>
<reference evidence="3" key="1">
    <citation type="submission" date="2017-03" db="EMBL/GenBank/DDBJ databases">
        <authorList>
            <person name="Herbold C."/>
        </authorList>
    </citation>
    <scope>NUCLEOTIDE SEQUENCE [LARGE SCALE GENOMIC DNA]</scope>
</reference>
<dbReference type="AlphaFoldDB" id="A0A2H1FC99"/>
<sequence>MYIMVKIFLIILAASVCGAIVISVGMLSASGWSTPGTYTGTSDASRAPASTTNCYSFQTGCNSTYNIIPQNAMDSGAYLGSNYHS</sequence>
<keyword evidence="1" id="KW-0812">Transmembrane</keyword>
<evidence type="ECO:0000256" key="1">
    <source>
        <dbReference type="SAM" id="Phobius"/>
    </source>
</evidence>
<keyword evidence="1" id="KW-1133">Transmembrane helix</keyword>